<feature type="transmembrane region" description="Helical" evidence="1">
    <location>
        <begin position="35"/>
        <end position="62"/>
    </location>
</feature>
<keyword evidence="1" id="KW-0812">Transmembrane</keyword>
<dbReference type="InParanoid" id="D2HHZ9"/>
<accession>D2HHZ9</accession>
<feature type="transmembrane region" description="Helical" evidence="1">
    <location>
        <begin position="109"/>
        <end position="125"/>
    </location>
</feature>
<keyword evidence="1" id="KW-0472">Membrane</keyword>
<gene>
    <name evidence="2" type="ORF">PANDA_010779</name>
</gene>
<reference evidence="2" key="1">
    <citation type="journal article" date="2010" name="Nature">
        <title>The sequence and de novo assembly of the giant panda genome.</title>
        <authorList>
            <person name="Li R."/>
            <person name="Fan W."/>
            <person name="Tian G."/>
            <person name="Zhu H."/>
            <person name="He L."/>
            <person name="Cai J."/>
            <person name="Huang Q."/>
            <person name="Cai Q."/>
            <person name="Li B."/>
            <person name="Bai Y."/>
            <person name="Zhang Z."/>
            <person name="Zhang Y."/>
            <person name="Wang W."/>
            <person name="Li J."/>
            <person name="Wei F."/>
            <person name="Li H."/>
            <person name="Jian M."/>
            <person name="Li J."/>
            <person name="Zhang Z."/>
            <person name="Nielsen R."/>
            <person name="Li D."/>
            <person name="Gu W."/>
            <person name="Yang Z."/>
            <person name="Xuan Z."/>
            <person name="Ryder O.A."/>
            <person name="Leung F.C."/>
            <person name="Zhou Y."/>
            <person name="Cao J."/>
            <person name="Sun X."/>
            <person name="Fu Y."/>
            <person name="Fang X."/>
            <person name="Guo X."/>
            <person name="Wang B."/>
            <person name="Hou R."/>
            <person name="Shen F."/>
            <person name="Mu B."/>
            <person name="Ni P."/>
            <person name="Lin R."/>
            <person name="Qian W."/>
            <person name="Wang G."/>
            <person name="Yu C."/>
            <person name="Nie W."/>
            <person name="Wang J."/>
            <person name="Wu Z."/>
            <person name="Liang H."/>
            <person name="Min J."/>
            <person name="Wu Q."/>
            <person name="Cheng S."/>
            <person name="Ruan J."/>
            <person name="Wang M."/>
            <person name="Shi Z."/>
            <person name="Wen M."/>
            <person name="Liu B."/>
            <person name="Ren X."/>
            <person name="Zheng H."/>
            <person name="Dong D."/>
            <person name="Cook K."/>
            <person name="Shan G."/>
            <person name="Zhang H."/>
            <person name="Kosiol C."/>
            <person name="Xie X."/>
            <person name="Lu Z."/>
            <person name="Zheng H."/>
            <person name="Li Y."/>
            <person name="Steiner C.C."/>
            <person name="Lam T.T."/>
            <person name="Lin S."/>
            <person name="Zhang Q."/>
            <person name="Li G."/>
            <person name="Tian J."/>
            <person name="Gong T."/>
            <person name="Liu H."/>
            <person name="Zhang D."/>
            <person name="Fang L."/>
            <person name="Ye C."/>
            <person name="Zhang J."/>
            <person name="Hu W."/>
            <person name="Xu A."/>
            <person name="Ren Y."/>
            <person name="Zhang G."/>
            <person name="Bruford M.W."/>
            <person name="Li Q."/>
            <person name="Ma L."/>
            <person name="Guo Y."/>
            <person name="An N."/>
            <person name="Hu Y."/>
            <person name="Zheng Y."/>
            <person name="Shi Y."/>
            <person name="Li Z."/>
            <person name="Liu Q."/>
            <person name="Chen Y."/>
            <person name="Zhao J."/>
            <person name="Qu N."/>
            <person name="Zhao S."/>
            <person name="Tian F."/>
            <person name="Wang X."/>
            <person name="Wang H."/>
            <person name="Xu L."/>
            <person name="Liu X."/>
            <person name="Vinar T."/>
            <person name="Wang Y."/>
            <person name="Lam T.W."/>
            <person name="Yiu S.M."/>
            <person name="Liu S."/>
            <person name="Zhang H."/>
            <person name="Li D."/>
            <person name="Huang Y."/>
            <person name="Wang X."/>
            <person name="Yang G."/>
            <person name="Jiang Z."/>
            <person name="Wang J."/>
            <person name="Qin N."/>
            <person name="Li L."/>
            <person name="Li J."/>
            <person name="Bolund L."/>
            <person name="Kristiansen K."/>
            <person name="Wong G.K."/>
            <person name="Olson M."/>
            <person name="Zhang X."/>
            <person name="Li S."/>
            <person name="Yang H."/>
            <person name="Wang J."/>
            <person name="Wang J."/>
        </authorList>
    </citation>
    <scope>NUCLEOTIDE SEQUENCE [LARGE SCALE GENOMIC DNA]</scope>
</reference>
<dbReference type="AlphaFoldDB" id="D2HHZ9"/>
<keyword evidence="1" id="KW-1133">Transmembrane helix</keyword>
<evidence type="ECO:0000313" key="2">
    <source>
        <dbReference type="EMBL" id="EFB18506.1"/>
    </source>
</evidence>
<proteinExistence type="predicted"/>
<feature type="transmembrane region" description="Helical" evidence="1">
    <location>
        <begin position="69"/>
        <end position="89"/>
    </location>
</feature>
<name>D2HHZ9_AILME</name>
<protein>
    <submittedName>
        <fullName evidence="2">Uncharacterized protein</fullName>
    </submittedName>
</protein>
<feature type="non-terminal residue" evidence="2">
    <location>
        <position position="164"/>
    </location>
</feature>
<evidence type="ECO:0000256" key="1">
    <source>
        <dbReference type="SAM" id="Phobius"/>
    </source>
</evidence>
<sequence length="164" mass="17996">MSMRFFPFLCAASISFISVLWFSECRSFTSLVRFILRYLMVFGAILNGIDSFISLSAASLLVYRNATDFCTLILYLASSLNSCIGSRNFLVESFSIMSSAKRDSLTSSLPIWIPLIPFCCLIAVARTSSTMLNNSGESGHPCRVPDLKGKASSFSPLRIMLAVG</sequence>
<dbReference type="EMBL" id="GL192863">
    <property type="protein sequence ID" value="EFB18506.1"/>
    <property type="molecule type" value="Genomic_DNA"/>
</dbReference>
<organism evidence="2">
    <name type="scientific">Ailuropoda melanoleuca</name>
    <name type="common">Giant panda</name>
    <dbReference type="NCBI Taxonomy" id="9646"/>
    <lineage>
        <taxon>Eukaryota</taxon>
        <taxon>Metazoa</taxon>
        <taxon>Chordata</taxon>
        <taxon>Craniata</taxon>
        <taxon>Vertebrata</taxon>
        <taxon>Euteleostomi</taxon>
        <taxon>Mammalia</taxon>
        <taxon>Eutheria</taxon>
        <taxon>Laurasiatheria</taxon>
        <taxon>Carnivora</taxon>
        <taxon>Caniformia</taxon>
        <taxon>Ursidae</taxon>
        <taxon>Ailuropoda</taxon>
    </lineage>
</organism>